<evidence type="ECO:0000256" key="2">
    <source>
        <dbReference type="SAM" id="MobiDB-lite"/>
    </source>
</evidence>
<dbReference type="OrthoDB" id="73448at2759"/>
<keyword evidence="3" id="KW-0812">Transmembrane</keyword>
<proteinExistence type="predicted"/>
<dbReference type="Proteomes" id="UP000054928">
    <property type="component" value="Unassembled WGS sequence"/>
</dbReference>
<feature type="region of interest" description="Disordered" evidence="2">
    <location>
        <begin position="178"/>
        <end position="199"/>
    </location>
</feature>
<evidence type="ECO:0000313" key="5">
    <source>
        <dbReference type="Proteomes" id="UP000054928"/>
    </source>
</evidence>
<keyword evidence="5" id="KW-1185">Reference proteome</keyword>
<evidence type="ECO:0000313" key="4">
    <source>
        <dbReference type="EMBL" id="CEG49887.1"/>
    </source>
</evidence>
<organism evidence="4 5">
    <name type="scientific">Plasmopara halstedii</name>
    <name type="common">Downy mildew of sunflower</name>
    <dbReference type="NCBI Taxonomy" id="4781"/>
    <lineage>
        <taxon>Eukaryota</taxon>
        <taxon>Sar</taxon>
        <taxon>Stramenopiles</taxon>
        <taxon>Oomycota</taxon>
        <taxon>Peronosporomycetes</taxon>
        <taxon>Peronosporales</taxon>
        <taxon>Peronosporaceae</taxon>
        <taxon>Plasmopara</taxon>
    </lineage>
</organism>
<accession>A0A0P1B4Z4</accession>
<feature type="compositionally biased region" description="Polar residues" evidence="2">
    <location>
        <begin position="617"/>
        <end position="630"/>
    </location>
</feature>
<feature type="compositionally biased region" description="Polar residues" evidence="2">
    <location>
        <begin position="642"/>
        <end position="651"/>
    </location>
</feature>
<dbReference type="EMBL" id="CCYD01003101">
    <property type="protein sequence ID" value="CEG49887.1"/>
    <property type="molecule type" value="Genomic_DNA"/>
</dbReference>
<dbReference type="STRING" id="4781.A0A0P1B4Z4"/>
<feature type="compositionally biased region" description="Low complexity" evidence="2">
    <location>
        <begin position="687"/>
        <end position="701"/>
    </location>
</feature>
<keyword evidence="3" id="KW-0472">Membrane</keyword>
<keyword evidence="1" id="KW-0175">Coiled coil</keyword>
<feature type="region of interest" description="Disordered" evidence="2">
    <location>
        <begin position="1"/>
        <end position="21"/>
    </location>
</feature>
<dbReference type="RefSeq" id="XP_024586256.1">
    <property type="nucleotide sequence ID" value="XM_024721126.1"/>
</dbReference>
<reference evidence="5" key="1">
    <citation type="submission" date="2014-09" db="EMBL/GenBank/DDBJ databases">
        <authorList>
            <person name="Sharma Rahul"/>
            <person name="Thines Marco"/>
        </authorList>
    </citation>
    <scope>NUCLEOTIDE SEQUENCE [LARGE SCALE GENOMIC DNA]</scope>
</reference>
<evidence type="ECO:0000256" key="1">
    <source>
        <dbReference type="SAM" id="Coils"/>
    </source>
</evidence>
<feature type="region of interest" description="Disordered" evidence="2">
    <location>
        <begin position="617"/>
        <end position="724"/>
    </location>
</feature>
<feature type="compositionally biased region" description="Polar residues" evidence="2">
    <location>
        <begin position="585"/>
        <end position="604"/>
    </location>
</feature>
<evidence type="ECO:0000256" key="3">
    <source>
        <dbReference type="SAM" id="Phobius"/>
    </source>
</evidence>
<sequence length="1383" mass="153685">MELSSYSGKKSQLGRRTNSSEDVFAIKSPLFDEKKNGPRSCPTNFQDKRAVSTIFLPNKRQSKPRGELIASKLLPTRDRIDNMLTYMHELQVSEASLQKQLMTTKRHTDEELNLLMSKLDELQRTMQNVERERQSTQARLKEKEKCIRKLAAKLKKAKATQPKRNTFVRKCGVPDDSLPSIAEEDAMDEDKKSPTVEQSRLTNVSKRVDSLVDISALPKKNDFASKAAIDDFHRSQLQLNEEITELASLSPRSLNRPLWDPWASGGTTPMENMPPVFTIAPTELYAKATVVSTDITKPVAMNVEDDELKSVLMSSSSASVKDTVMHNKQQHTPLVVTLEREEGAFAKSQWLASATNAGSSCSRLNQQPPRVMEAQIEDGQNTTKDSAITEFLSPNDSVLCIKPMPSICESSNELKGNCSAVLDDKAHSQINQQNFQSPKVAFPSSSSAVSPSTTIAKLCSTLTGQQAESNSVPKKIDLQDREGALGIMSPNVAQKTKVNSYPSCASLNTLVHAASHQNNDKAITGELEALLTDFFAEVDKKRVKMATVYGKRYAGRENRLFAELTKRYGAAKVAAMKTRYENSKHASTFRNSGGSENEDNNATKLSNKSDHAMISALQHQKSLQSPTPDSDVNGHVPYLPSDSHSSANVHTPSKDRRKEARRADSGLSPSGEDMTDLLNHASSQRYSVNTIPPSTNPTPSVLTSKTSRKSEDTLVKGIDGSPRMNISQSIQFSAPSSASSHQSGMQTSDATFPELYQRHDASEESNKDQTNKPSTSTFEGLLEDLYRHHQPDKINHASIIVKQYAGKEGELVKLLKRKYGALSVKRLEIKLEVLKQAHKARTGAKMACQKRSRFFITISFTFWLLALLGVSCIALFVSFVALDAWKCHAVGKVQHKSEVTDKCFLLKDNLENFTYERVADYMSRSYPDICYCSELKARQNALFENISLGNIEDLVRLAAFSPNFPGRSWIERLKEQNVMKPAADLLQSFRSFGWPALLDFRGISDDSEKISQSTKDVNNSVAHTLPLVNNRESNDYTLKQHAKTREIEIEAESDEQMADEIRAASGLDTLEESSIREHLFDKADVTAKKTSEEDILTEQQFVAIVEESVAFPSKANEYYDVKELVDVAEPDETLFLVKPDGFITTKAKVDDTKNDATRTHTQHDSDFSLLEKNGYVEGDGNKAASNIKAFGSVIAYCEVPDLAKMTIANLSYERNAAELTNVVENEVRQKSVSLSLPDTEVDVLEMAAEYTETLFSGSAKNSELLVIDKEEANKVKLDSDFLVDEPESVLHAADPTIVVGTDVNIEKIKEDHFKSDRIVYEKPLAIKNTEALIATIVPHINAESDEDNEEEKELRIMEELDNPGELLRMAERAAVAELLAMEI</sequence>
<feature type="coiled-coil region" evidence="1">
    <location>
        <begin position="105"/>
        <end position="160"/>
    </location>
</feature>
<protein>
    <submittedName>
        <fullName evidence="4">Uncharacterized protein</fullName>
    </submittedName>
</protein>
<keyword evidence="3" id="KW-1133">Transmembrane helix</keyword>
<dbReference type="GeneID" id="36402679"/>
<feature type="region of interest" description="Disordered" evidence="2">
    <location>
        <begin position="582"/>
        <end position="604"/>
    </location>
</feature>
<name>A0A0P1B4Z4_PLAHL</name>
<feature type="compositionally biased region" description="Basic and acidic residues" evidence="2">
    <location>
        <begin position="652"/>
        <end position="664"/>
    </location>
</feature>
<feature type="transmembrane region" description="Helical" evidence="3">
    <location>
        <begin position="854"/>
        <end position="882"/>
    </location>
</feature>